<dbReference type="AlphaFoldDB" id="A0A221MG09"/>
<sequence length="122" mass="14410">MPNIYDSAYDLEKAIRESEEFKNLENAYEKVMSDESAKQMFENFRDTQMELQEKQMQGQEITEEEVEKARQVVELVQQHEDISKLMEQEQRLNMVINDVSRIITKPLEELYGEPESAEESAE</sequence>
<gene>
    <name evidence="2" type="ORF">CFK40_17050</name>
</gene>
<proteinExistence type="inferred from homology"/>
<protein>
    <recommendedName>
        <fullName evidence="1">UPF0342 protein CFK40_17050</fullName>
    </recommendedName>
</protein>
<dbReference type="Proteomes" id="UP000204391">
    <property type="component" value="Chromosome"/>
</dbReference>
<name>A0A221MG09_9BACI</name>
<reference evidence="2 3" key="1">
    <citation type="journal article" date="2003" name="Int. J. Syst. Evol. Microbiol.">
        <title>Virgibacillus carmonensis sp. nov., Virgibacillus necropolis sp. nov. and Virgibacillus picturae sp. nov., three novel species isolated from deteriorated mural paintings, transfer of the species of the genus salibacillus to Virgibacillus, as Virgibacillus marismortui comb. nov. and Virgibacillus salexigens comb. nov., and emended description of the genus Virgibacillus.</title>
        <authorList>
            <person name="Heyrman J."/>
            <person name="Logan N.A."/>
            <person name="Busse H.J."/>
            <person name="Balcaen A."/>
            <person name="Lebbe L."/>
            <person name="Rodriguez-Diaz M."/>
            <person name="Swings J."/>
            <person name="De Vos P."/>
        </authorList>
    </citation>
    <scope>NUCLEOTIDE SEQUENCE [LARGE SCALE GENOMIC DNA]</scope>
    <source>
        <strain evidence="2 3">LMG 19488</strain>
    </source>
</reference>
<comment type="similarity">
    <text evidence="1">Belongs to the UPF0342 family.</text>
</comment>
<dbReference type="OrthoDB" id="9811402at2"/>
<dbReference type="InterPro" id="IPR023378">
    <property type="entry name" value="YheA/YmcA-like_dom_sf"/>
</dbReference>
<dbReference type="InterPro" id="IPR010368">
    <property type="entry name" value="Com_YlbF"/>
</dbReference>
<evidence type="ECO:0000313" key="2">
    <source>
        <dbReference type="EMBL" id="ASN06603.1"/>
    </source>
</evidence>
<dbReference type="RefSeq" id="WP_089533599.1">
    <property type="nucleotide sequence ID" value="NZ_CP022437.1"/>
</dbReference>
<organism evidence="2 3">
    <name type="scientific">Virgibacillus necropolis</name>
    <dbReference type="NCBI Taxonomy" id="163877"/>
    <lineage>
        <taxon>Bacteria</taxon>
        <taxon>Bacillati</taxon>
        <taxon>Bacillota</taxon>
        <taxon>Bacilli</taxon>
        <taxon>Bacillales</taxon>
        <taxon>Bacillaceae</taxon>
        <taxon>Virgibacillus</taxon>
    </lineage>
</organism>
<dbReference type="HAMAP" id="MF_01526">
    <property type="entry name" value="UPF0342"/>
    <property type="match status" value="1"/>
</dbReference>
<dbReference type="SUPFAM" id="SSF158622">
    <property type="entry name" value="YheA/YmcA-like"/>
    <property type="match status" value="1"/>
</dbReference>
<dbReference type="KEGG" id="vne:CFK40_17050"/>
<dbReference type="Gene3D" id="1.20.1500.10">
    <property type="entry name" value="YheA/YmcA-like"/>
    <property type="match status" value="1"/>
</dbReference>
<dbReference type="Pfam" id="PF06133">
    <property type="entry name" value="Com_YlbF"/>
    <property type="match status" value="1"/>
</dbReference>
<keyword evidence="3" id="KW-1185">Reference proteome</keyword>
<evidence type="ECO:0000256" key="1">
    <source>
        <dbReference type="HAMAP-Rule" id="MF_01526"/>
    </source>
</evidence>
<evidence type="ECO:0000313" key="3">
    <source>
        <dbReference type="Proteomes" id="UP000204391"/>
    </source>
</evidence>
<dbReference type="EMBL" id="CP022437">
    <property type="protein sequence ID" value="ASN06603.1"/>
    <property type="molecule type" value="Genomic_DNA"/>
</dbReference>
<accession>A0A221MG09</accession>